<comment type="caution">
    <text evidence="7">The sequence shown here is derived from an EMBL/GenBank/DDBJ whole genome shotgun (WGS) entry which is preliminary data.</text>
</comment>
<dbReference type="Proteomes" id="UP000649617">
    <property type="component" value="Unassembled WGS sequence"/>
</dbReference>
<organism evidence="7 8">
    <name type="scientific">Symbiodinium pilosum</name>
    <name type="common">Dinoflagellate</name>
    <dbReference type="NCBI Taxonomy" id="2952"/>
    <lineage>
        <taxon>Eukaryota</taxon>
        <taxon>Sar</taxon>
        <taxon>Alveolata</taxon>
        <taxon>Dinophyceae</taxon>
        <taxon>Suessiales</taxon>
        <taxon>Symbiodiniaceae</taxon>
        <taxon>Symbiodinium</taxon>
    </lineage>
</organism>
<comment type="catalytic activity">
    <reaction evidence="1">
        <text>[protein]-peptidylproline (omega=180) = [protein]-peptidylproline (omega=0)</text>
        <dbReference type="Rhea" id="RHEA:16237"/>
        <dbReference type="Rhea" id="RHEA-COMP:10747"/>
        <dbReference type="Rhea" id="RHEA-COMP:10748"/>
        <dbReference type="ChEBI" id="CHEBI:83833"/>
        <dbReference type="ChEBI" id="CHEBI:83834"/>
        <dbReference type="EC" id="5.2.1.8"/>
    </reaction>
</comment>
<keyword evidence="3 5" id="KW-0697">Rotamase</keyword>
<dbReference type="InterPro" id="IPR000297">
    <property type="entry name" value="PPIase_PpiC"/>
</dbReference>
<evidence type="ECO:0000313" key="8">
    <source>
        <dbReference type="Proteomes" id="UP000649617"/>
    </source>
</evidence>
<proteinExistence type="predicted"/>
<evidence type="ECO:0000256" key="5">
    <source>
        <dbReference type="PROSITE-ProRule" id="PRU00278"/>
    </source>
</evidence>
<evidence type="ECO:0000256" key="2">
    <source>
        <dbReference type="ARBA" id="ARBA00013194"/>
    </source>
</evidence>
<dbReference type="InterPro" id="IPR051370">
    <property type="entry name" value="PPIase_Pin1"/>
</dbReference>
<dbReference type="PROSITE" id="PS50198">
    <property type="entry name" value="PPIC_PPIASE_2"/>
    <property type="match status" value="1"/>
</dbReference>
<dbReference type="Gene3D" id="3.10.50.40">
    <property type="match status" value="1"/>
</dbReference>
<dbReference type="GO" id="GO:0005829">
    <property type="term" value="C:cytosol"/>
    <property type="evidence" value="ECO:0007669"/>
    <property type="project" value="TreeGrafter"/>
</dbReference>
<dbReference type="InterPro" id="IPR046357">
    <property type="entry name" value="PPIase_dom_sf"/>
</dbReference>
<dbReference type="SUPFAM" id="SSF54534">
    <property type="entry name" value="FKBP-like"/>
    <property type="match status" value="1"/>
</dbReference>
<dbReference type="AlphaFoldDB" id="A0A812JIL8"/>
<sequence length="344" mass="36656">MDVYVTQILAELHYLIDEEGGIPSPKRAAALLGEPGVEAGCGEVAAQAGIDRRYRALLTQLAAVSPNHSRRAFRVLAELADAAARPPTTSLWIPSGDRSVSVSRALGFRDLKRQRPLVGLELSAEIVRLKDGPQFLTILSDGARGLSQQRLAQVAAVHFCRPKAASMRIASDAASSAPGEAVGVLTVALQVGAETEGTAADAKGPEAKKRKVEHVTPGGKRKVRVASLLLKYAGVSEADSYARRKPPASRSQADAEKELLQVLEALNQDPKPGEAKDLGLRFAAKCEKLSDCKSATNKPHADLGWVLEGQFGKDFDAVAFDLDVGGLSDIFTTTRGVQIMYRLA</sequence>
<dbReference type="PANTHER" id="PTHR10657">
    <property type="entry name" value="PEPTIDYL-PROLYL CIS-TRANS ISOMERASE"/>
    <property type="match status" value="1"/>
</dbReference>
<dbReference type="GO" id="GO:0003755">
    <property type="term" value="F:peptidyl-prolyl cis-trans isomerase activity"/>
    <property type="evidence" value="ECO:0007669"/>
    <property type="project" value="UniProtKB-KW"/>
</dbReference>
<evidence type="ECO:0000256" key="1">
    <source>
        <dbReference type="ARBA" id="ARBA00000971"/>
    </source>
</evidence>
<dbReference type="EC" id="5.2.1.8" evidence="2"/>
<reference evidence="7" key="1">
    <citation type="submission" date="2021-02" db="EMBL/GenBank/DDBJ databases">
        <authorList>
            <person name="Dougan E. K."/>
            <person name="Rhodes N."/>
            <person name="Thang M."/>
            <person name="Chan C."/>
        </authorList>
    </citation>
    <scope>NUCLEOTIDE SEQUENCE</scope>
</reference>
<dbReference type="GO" id="GO:0005634">
    <property type="term" value="C:nucleus"/>
    <property type="evidence" value="ECO:0007669"/>
    <property type="project" value="TreeGrafter"/>
</dbReference>
<evidence type="ECO:0000256" key="3">
    <source>
        <dbReference type="ARBA" id="ARBA00023110"/>
    </source>
</evidence>
<gene>
    <name evidence="7" type="primary">ESS1</name>
    <name evidence="7" type="ORF">SPIL2461_LOCUS2135</name>
</gene>
<keyword evidence="4 5" id="KW-0413">Isomerase</keyword>
<evidence type="ECO:0000256" key="4">
    <source>
        <dbReference type="ARBA" id="ARBA00023235"/>
    </source>
</evidence>
<protein>
    <recommendedName>
        <fullName evidence="2">peptidylprolyl isomerase</fullName>
        <ecNumber evidence="2">5.2.1.8</ecNumber>
    </recommendedName>
</protein>
<dbReference type="Pfam" id="PF00639">
    <property type="entry name" value="Rotamase"/>
    <property type="match status" value="1"/>
</dbReference>
<feature type="domain" description="PpiC" evidence="6">
    <location>
        <begin position="220"/>
        <end position="344"/>
    </location>
</feature>
<dbReference type="OrthoDB" id="417891at2759"/>
<accession>A0A812JIL8</accession>
<dbReference type="EMBL" id="CAJNIZ010002246">
    <property type="protein sequence ID" value="CAE7208432.1"/>
    <property type="molecule type" value="Genomic_DNA"/>
</dbReference>
<dbReference type="PANTHER" id="PTHR10657:SF4">
    <property type="entry name" value="PEPTIDYL-PROLYL CIS-TRANS ISOMERASE-RELATED"/>
    <property type="match status" value="1"/>
</dbReference>
<evidence type="ECO:0000259" key="6">
    <source>
        <dbReference type="PROSITE" id="PS50198"/>
    </source>
</evidence>
<evidence type="ECO:0000313" key="7">
    <source>
        <dbReference type="EMBL" id="CAE7208432.1"/>
    </source>
</evidence>
<keyword evidence="8" id="KW-1185">Reference proteome</keyword>
<name>A0A812JIL8_SYMPI</name>